<protein>
    <recommendedName>
        <fullName evidence="4">non-specific serine/threonine protein kinase</fullName>
        <ecNumber evidence="4">2.7.11.1</ecNumber>
    </recommendedName>
</protein>
<comment type="catalytic activity">
    <reaction evidence="18">
        <text>L-threonyl-[protein] + ATP = O-phospho-L-threonyl-[protein] + ADP + H(+)</text>
        <dbReference type="Rhea" id="RHEA:46608"/>
        <dbReference type="Rhea" id="RHEA-COMP:11060"/>
        <dbReference type="Rhea" id="RHEA-COMP:11605"/>
        <dbReference type="ChEBI" id="CHEBI:15378"/>
        <dbReference type="ChEBI" id="CHEBI:30013"/>
        <dbReference type="ChEBI" id="CHEBI:30616"/>
        <dbReference type="ChEBI" id="CHEBI:61977"/>
        <dbReference type="ChEBI" id="CHEBI:456216"/>
        <dbReference type="EC" id="2.7.11.1"/>
    </reaction>
    <physiologicalReaction direction="left-to-right" evidence="18">
        <dbReference type="Rhea" id="RHEA:46609"/>
    </physiologicalReaction>
</comment>
<evidence type="ECO:0000256" key="23">
    <source>
        <dbReference type="SAM" id="SignalP"/>
    </source>
</evidence>
<dbReference type="InterPro" id="IPR011009">
    <property type="entry name" value="Kinase-like_dom_sf"/>
</dbReference>
<feature type="region of interest" description="Disordered" evidence="21">
    <location>
        <begin position="711"/>
        <end position="770"/>
    </location>
</feature>
<evidence type="ECO:0000256" key="7">
    <source>
        <dbReference type="ARBA" id="ARBA00022679"/>
    </source>
</evidence>
<sequence length="947" mass="99511">MVSLPCLVVLLLAAAVGVEAAGGGGGGGVEFVYDGFGGAALALDGMATVTPGGLLLLTNDTDMNKGHAFHPDPVRFVGGGGGGGGGVVASFSTTFVFAIVSEFLDLSTSGFAFLVAPSRDLSAAMPQQYLGMFNASGNGDARNRIFAVEFDTVRNPEFADINNNHVGVDVNSLNSSAAATAGYYDDATAAFQNLSLISRQPMQVWVDYDAAAAEVTVAMAPARRPRPKKPLLSTAVNLSTVVADAAYVGFSSASSIVLCKHYVLSWSFRLGGGGAAPALDYAKLPKLPRIGPKPRSKALTVALPIVTTAIVLTAVAVGFLLLRQRLRYAELREDWEVEFGPHRFSFKDLYDATGGFKDKRLLGAGGFGRVYKGVLPRSRTEVAVKRVSHESRQGMREFIAEVVSIGRIRHRNLVQLLGYCRRKGELLLVYDYMPNGSLDKYLHGCDEKPILDWAQRIYIIKGVASGLLYMHEDWEQVVIHRDIKASNVLLDSEMNGRLGDFGLARLYDHGADPQTTHVVGTMGYLAPEMVRSGKATTRSDVFAFGAFLLEVTCGRRPIEEEEEVAGAGADDDDRFVLVDWVLGHWREGAITDAVDAKLRGEYDAAEAELVLRLGLTCLHPSPAARPSMRQVMQYLDGSAPLPELPPTYVTFNMLATMDTHQNVYGAWSIRKGTKKYKNVKFFESHRVFAARNVGGNYGHAAGGGDDAVDVTGVGADGWTQGGGGGGGAAARPEEPAWSPTPSSSPSSSASSEDSSIAPDSSRRRQREGEKIEEAERRLMYHQSAPPPHIGVPPPQGGFLPRQIGGGSGRPGFGAHGGGLGWPGSGVQTPVFGAQGGGSGWSGSGVQGGFGVRRPGFGAQGGGSSWPGFGVQGSGLGWPRSGGLGGRSGLPGFEVQRLAFGAQGGGSGWPGYGVQRPGFRTQGGGSGLSGSGAQGGPSMGGPGQGNLE</sequence>
<evidence type="ECO:0000256" key="18">
    <source>
        <dbReference type="ARBA" id="ARBA00048659"/>
    </source>
</evidence>
<feature type="chain" id="PRO_5002650331" description="non-specific serine/threonine protein kinase" evidence="23">
    <location>
        <begin position="21"/>
        <end position="947"/>
    </location>
</feature>
<evidence type="ECO:0000256" key="1">
    <source>
        <dbReference type="ARBA" id="ARBA00004251"/>
    </source>
</evidence>
<evidence type="ECO:0000256" key="5">
    <source>
        <dbReference type="ARBA" id="ARBA00022475"/>
    </source>
</evidence>
<dbReference type="CDD" id="cd14066">
    <property type="entry name" value="STKc_IRAK"/>
    <property type="match status" value="1"/>
</dbReference>
<feature type="compositionally biased region" description="Basic and acidic residues" evidence="21">
    <location>
        <begin position="760"/>
        <end position="770"/>
    </location>
</feature>
<keyword evidence="8 22" id="KW-0812">Transmembrane</keyword>
<dbReference type="Pfam" id="PF00139">
    <property type="entry name" value="Lectin_legB"/>
    <property type="match status" value="1"/>
</dbReference>
<dbReference type="InterPro" id="IPR017441">
    <property type="entry name" value="Protein_kinase_ATP_BS"/>
</dbReference>
<evidence type="ECO:0000256" key="13">
    <source>
        <dbReference type="ARBA" id="ARBA00022840"/>
    </source>
</evidence>
<dbReference type="Pfam" id="PF00069">
    <property type="entry name" value="Pkinase"/>
    <property type="match status" value="1"/>
</dbReference>
<keyword evidence="9 23" id="KW-0732">Signal</keyword>
<evidence type="ECO:0000256" key="2">
    <source>
        <dbReference type="ARBA" id="ARBA00008536"/>
    </source>
</evidence>
<dbReference type="InterPro" id="IPR050528">
    <property type="entry name" value="L-type_Lectin-RKs"/>
</dbReference>
<dbReference type="Gene3D" id="2.60.120.200">
    <property type="match status" value="1"/>
</dbReference>
<evidence type="ECO:0000256" key="12">
    <source>
        <dbReference type="ARBA" id="ARBA00022777"/>
    </source>
</evidence>
<feature type="region of interest" description="Disordered" evidence="21">
    <location>
        <begin position="908"/>
        <end position="947"/>
    </location>
</feature>
<gene>
    <name evidence="25" type="ORF">OsJ_31674</name>
</gene>
<evidence type="ECO:0000256" key="22">
    <source>
        <dbReference type="SAM" id="Phobius"/>
    </source>
</evidence>
<feature type="compositionally biased region" description="Gly residues" evidence="21">
    <location>
        <begin position="920"/>
        <end position="947"/>
    </location>
</feature>
<dbReference type="EC" id="2.7.11.1" evidence="4"/>
<feature type="binding site" evidence="20">
    <location>
        <position position="385"/>
    </location>
    <ligand>
        <name>ATP</name>
        <dbReference type="ChEBI" id="CHEBI:30616"/>
    </ligand>
</feature>
<comment type="similarity">
    <text evidence="3">In the C-terminal section; belongs to the protein kinase superfamily. Ser/Thr protein kinase family.</text>
</comment>
<feature type="transmembrane region" description="Helical" evidence="22">
    <location>
        <begin position="298"/>
        <end position="322"/>
    </location>
</feature>
<keyword evidence="14 22" id="KW-1133">Transmembrane helix</keyword>
<evidence type="ECO:0000256" key="17">
    <source>
        <dbReference type="ARBA" id="ARBA00023180"/>
    </source>
</evidence>
<reference evidence="25" key="2">
    <citation type="submission" date="2008-12" db="EMBL/GenBank/DDBJ databases">
        <title>Improved gene annotation of the rice (Oryza sativa) genomes.</title>
        <authorList>
            <person name="Wang J."/>
            <person name="Li R."/>
            <person name="Fan W."/>
            <person name="Huang Q."/>
            <person name="Zhang J."/>
            <person name="Zhou Y."/>
            <person name="Hu Y."/>
            <person name="Zi S."/>
            <person name="Li J."/>
            <person name="Ni P."/>
            <person name="Zheng H."/>
            <person name="Zhang Y."/>
            <person name="Zhao M."/>
            <person name="Hao Q."/>
            <person name="McDermott J."/>
            <person name="Samudrala R."/>
            <person name="Kristiansen K."/>
            <person name="Wong G.K.-S."/>
        </authorList>
    </citation>
    <scope>NUCLEOTIDE SEQUENCE</scope>
</reference>
<reference evidence="25" key="1">
    <citation type="journal article" date="2005" name="PLoS Biol.">
        <title>The genomes of Oryza sativa: a history of duplications.</title>
        <authorList>
            <person name="Yu J."/>
            <person name="Wang J."/>
            <person name="Lin W."/>
            <person name="Li S."/>
            <person name="Li H."/>
            <person name="Zhou J."/>
            <person name="Ni P."/>
            <person name="Dong W."/>
            <person name="Hu S."/>
            <person name="Zeng C."/>
            <person name="Zhang J."/>
            <person name="Zhang Y."/>
            <person name="Li R."/>
            <person name="Xu Z."/>
            <person name="Li S."/>
            <person name="Li X."/>
            <person name="Zheng H."/>
            <person name="Cong L."/>
            <person name="Lin L."/>
            <person name="Yin J."/>
            <person name="Geng J."/>
            <person name="Li G."/>
            <person name="Shi J."/>
            <person name="Liu J."/>
            <person name="Lv H."/>
            <person name="Li J."/>
            <person name="Wang J."/>
            <person name="Deng Y."/>
            <person name="Ran L."/>
            <person name="Shi X."/>
            <person name="Wang X."/>
            <person name="Wu Q."/>
            <person name="Li C."/>
            <person name="Ren X."/>
            <person name="Wang J."/>
            <person name="Wang X."/>
            <person name="Li D."/>
            <person name="Liu D."/>
            <person name="Zhang X."/>
            <person name="Ji Z."/>
            <person name="Zhao W."/>
            <person name="Sun Y."/>
            <person name="Zhang Z."/>
            <person name="Bao J."/>
            <person name="Han Y."/>
            <person name="Dong L."/>
            <person name="Ji J."/>
            <person name="Chen P."/>
            <person name="Wu S."/>
            <person name="Liu J."/>
            <person name="Xiao Y."/>
            <person name="Bu D."/>
            <person name="Tan J."/>
            <person name="Yang L."/>
            <person name="Ye C."/>
            <person name="Zhang J."/>
            <person name="Xu J."/>
            <person name="Zhou Y."/>
            <person name="Yu Y."/>
            <person name="Zhang B."/>
            <person name="Zhuang S."/>
            <person name="Wei H."/>
            <person name="Liu B."/>
            <person name="Lei M."/>
            <person name="Yu H."/>
            <person name="Li Y."/>
            <person name="Xu H."/>
            <person name="Wei S."/>
            <person name="He X."/>
            <person name="Fang L."/>
            <person name="Zhang Z."/>
            <person name="Zhang Y."/>
            <person name="Huang X."/>
            <person name="Su Z."/>
            <person name="Tong W."/>
            <person name="Li J."/>
            <person name="Tong Z."/>
            <person name="Li S."/>
            <person name="Ye J."/>
            <person name="Wang L."/>
            <person name="Fang L."/>
            <person name="Lei T."/>
            <person name="Chen C."/>
            <person name="Chen H."/>
            <person name="Xu Z."/>
            <person name="Li H."/>
            <person name="Huang H."/>
            <person name="Zhang F."/>
            <person name="Xu H."/>
            <person name="Li N."/>
            <person name="Zhao C."/>
            <person name="Li S."/>
            <person name="Dong L."/>
            <person name="Huang Y."/>
            <person name="Li L."/>
            <person name="Xi Y."/>
            <person name="Qi Q."/>
            <person name="Li W."/>
            <person name="Zhang B."/>
            <person name="Hu W."/>
            <person name="Zhang Y."/>
            <person name="Tian X."/>
            <person name="Jiao Y."/>
            <person name="Liang X."/>
            <person name="Jin J."/>
            <person name="Gao L."/>
            <person name="Zheng W."/>
            <person name="Hao B."/>
            <person name="Liu S."/>
            <person name="Wang W."/>
            <person name="Yuan L."/>
            <person name="Cao M."/>
            <person name="McDermott J."/>
            <person name="Samudrala R."/>
            <person name="Wang J."/>
            <person name="Wong G.K."/>
            <person name="Yang H."/>
        </authorList>
    </citation>
    <scope>NUCLEOTIDE SEQUENCE [LARGE SCALE GENOMIC DNA]</scope>
</reference>
<dbReference type="SMART" id="SM00220">
    <property type="entry name" value="S_TKc"/>
    <property type="match status" value="1"/>
</dbReference>
<keyword evidence="16" id="KW-0675">Receptor</keyword>
<dbReference type="GO" id="GO:0005524">
    <property type="term" value="F:ATP binding"/>
    <property type="evidence" value="ECO:0007669"/>
    <property type="project" value="UniProtKB-UniRule"/>
</dbReference>
<dbReference type="GO" id="GO:0004674">
    <property type="term" value="F:protein serine/threonine kinase activity"/>
    <property type="evidence" value="ECO:0007669"/>
    <property type="project" value="UniProtKB-KW"/>
</dbReference>
<feature type="signal peptide" evidence="23">
    <location>
        <begin position="1"/>
        <end position="20"/>
    </location>
</feature>
<dbReference type="AlphaFoldDB" id="A3C558"/>
<organism evidence="25">
    <name type="scientific">Oryza sativa subsp. japonica</name>
    <name type="common">Rice</name>
    <dbReference type="NCBI Taxonomy" id="39947"/>
    <lineage>
        <taxon>Eukaryota</taxon>
        <taxon>Viridiplantae</taxon>
        <taxon>Streptophyta</taxon>
        <taxon>Embryophyta</taxon>
        <taxon>Tracheophyta</taxon>
        <taxon>Spermatophyta</taxon>
        <taxon>Magnoliopsida</taxon>
        <taxon>Liliopsida</taxon>
        <taxon>Poales</taxon>
        <taxon>Poaceae</taxon>
        <taxon>BOP clade</taxon>
        <taxon>Oryzoideae</taxon>
        <taxon>Oryzeae</taxon>
        <taxon>Oryzinae</taxon>
        <taxon>Oryza</taxon>
        <taxon>Oryza sativa</taxon>
    </lineage>
</organism>
<accession>A3C558</accession>
<dbReference type="PROSITE" id="PS50011">
    <property type="entry name" value="PROTEIN_KINASE_DOM"/>
    <property type="match status" value="1"/>
</dbReference>
<keyword evidence="15 22" id="KW-0472">Membrane</keyword>
<keyword evidence="11 20" id="KW-0547">Nucleotide-binding</keyword>
<dbReference type="InterPro" id="IPR001220">
    <property type="entry name" value="Legume_lectin_dom"/>
</dbReference>
<keyword evidence="5" id="KW-1003">Cell membrane</keyword>
<dbReference type="FunFam" id="2.60.120.200:FF:000112">
    <property type="entry name" value="L-type lectin-domain containing receptor kinase V.9"/>
    <property type="match status" value="1"/>
</dbReference>
<keyword evidence="10" id="KW-0430">Lectin</keyword>
<evidence type="ECO:0000256" key="11">
    <source>
        <dbReference type="ARBA" id="ARBA00022741"/>
    </source>
</evidence>
<evidence type="ECO:0000256" key="21">
    <source>
        <dbReference type="SAM" id="MobiDB-lite"/>
    </source>
</evidence>
<evidence type="ECO:0000256" key="10">
    <source>
        <dbReference type="ARBA" id="ARBA00022734"/>
    </source>
</evidence>
<dbReference type="GO" id="GO:0005886">
    <property type="term" value="C:plasma membrane"/>
    <property type="evidence" value="ECO:0007669"/>
    <property type="project" value="UniProtKB-SubCell"/>
</dbReference>
<dbReference type="GO" id="GO:1901001">
    <property type="term" value="P:negative regulation of response to salt stress"/>
    <property type="evidence" value="ECO:0007669"/>
    <property type="project" value="UniProtKB-ARBA"/>
</dbReference>
<dbReference type="PROSITE" id="PS00108">
    <property type="entry name" value="PROTEIN_KINASE_ST"/>
    <property type="match status" value="1"/>
</dbReference>
<evidence type="ECO:0000256" key="19">
    <source>
        <dbReference type="ARBA" id="ARBA00048977"/>
    </source>
</evidence>
<dbReference type="FunFam" id="3.30.200.20:FF:000112">
    <property type="entry name" value="Lectin-domain containing receptor kinase A4.3"/>
    <property type="match status" value="1"/>
</dbReference>
<comment type="subcellular location">
    <subcellularLocation>
        <location evidence="1">Cell membrane</location>
        <topology evidence="1">Single-pass type I membrane protein</topology>
    </subcellularLocation>
</comment>
<keyword evidence="13 20" id="KW-0067">ATP-binding</keyword>
<dbReference type="InterPro" id="IPR008271">
    <property type="entry name" value="Ser/Thr_kinase_AS"/>
</dbReference>
<evidence type="ECO:0000256" key="3">
    <source>
        <dbReference type="ARBA" id="ARBA00010217"/>
    </source>
</evidence>
<dbReference type="CDD" id="cd06899">
    <property type="entry name" value="lectin_legume_LecRK_Arcelin_ConA"/>
    <property type="match status" value="1"/>
</dbReference>
<keyword evidence="6" id="KW-0723">Serine/threonine-protein kinase</keyword>
<evidence type="ECO:0000256" key="6">
    <source>
        <dbReference type="ARBA" id="ARBA00022527"/>
    </source>
</evidence>
<evidence type="ECO:0000256" key="4">
    <source>
        <dbReference type="ARBA" id="ARBA00012513"/>
    </source>
</evidence>
<evidence type="ECO:0000256" key="15">
    <source>
        <dbReference type="ARBA" id="ARBA00023136"/>
    </source>
</evidence>
<feature type="domain" description="Protein kinase" evidence="24">
    <location>
        <begin position="356"/>
        <end position="644"/>
    </location>
</feature>
<evidence type="ECO:0000259" key="24">
    <source>
        <dbReference type="PROSITE" id="PS50011"/>
    </source>
</evidence>
<comment type="similarity">
    <text evidence="2">In the N-terminal section; belongs to the leguminous lectin family.</text>
</comment>
<dbReference type="Gene3D" id="1.10.510.10">
    <property type="entry name" value="Transferase(Phosphotransferase) domain 1"/>
    <property type="match status" value="1"/>
</dbReference>
<evidence type="ECO:0000256" key="14">
    <source>
        <dbReference type="ARBA" id="ARBA00022989"/>
    </source>
</evidence>
<evidence type="ECO:0000256" key="9">
    <source>
        <dbReference type="ARBA" id="ARBA00022729"/>
    </source>
</evidence>
<dbReference type="SUPFAM" id="SSF49899">
    <property type="entry name" value="Concanavalin A-like lectins/glucanases"/>
    <property type="match status" value="1"/>
</dbReference>
<dbReference type="FunFam" id="1.10.510.10:FF:000517">
    <property type="entry name" value="Putative receptor kinase Lecrk"/>
    <property type="match status" value="1"/>
</dbReference>
<evidence type="ECO:0000256" key="20">
    <source>
        <dbReference type="PROSITE-ProRule" id="PRU10141"/>
    </source>
</evidence>
<evidence type="ECO:0000256" key="16">
    <source>
        <dbReference type="ARBA" id="ARBA00023170"/>
    </source>
</evidence>
<feature type="transmembrane region" description="Helical" evidence="22">
    <location>
        <begin position="36"/>
        <end position="57"/>
    </location>
</feature>
<dbReference type="GO" id="GO:0030246">
    <property type="term" value="F:carbohydrate binding"/>
    <property type="evidence" value="ECO:0007669"/>
    <property type="project" value="UniProtKB-KW"/>
</dbReference>
<comment type="catalytic activity">
    <reaction evidence="19">
        <text>L-seryl-[protein] + ATP = O-phospho-L-seryl-[protein] + ADP + H(+)</text>
        <dbReference type="Rhea" id="RHEA:17989"/>
        <dbReference type="Rhea" id="RHEA-COMP:9863"/>
        <dbReference type="Rhea" id="RHEA-COMP:11604"/>
        <dbReference type="ChEBI" id="CHEBI:15378"/>
        <dbReference type="ChEBI" id="CHEBI:29999"/>
        <dbReference type="ChEBI" id="CHEBI:30616"/>
        <dbReference type="ChEBI" id="CHEBI:83421"/>
        <dbReference type="ChEBI" id="CHEBI:456216"/>
        <dbReference type="EC" id="2.7.11.1"/>
    </reaction>
    <physiologicalReaction direction="left-to-right" evidence="19">
        <dbReference type="Rhea" id="RHEA:17990"/>
    </physiologicalReaction>
</comment>
<dbReference type="PANTHER" id="PTHR27007">
    <property type="match status" value="1"/>
</dbReference>
<dbReference type="InterPro" id="IPR013320">
    <property type="entry name" value="ConA-like_dom_sf"/>
</dbReference>
<evidence type="ECO:0000256" key="8">
    <source>
        <dbReference type="ARBA" id="ARBA00022692"/>
    </source>
</evidence>
<name>A3C558_ORYSJ</name>
<dbReference type="InterPro" id="IPR000719">
    <property type="entry name" value="Prot_kinase_dom"/>
</dbReference>
<keyword evidence="7" id="KW-0808">Transferase</keyword>
<keyword evidence="12" id="KW-0418">Kinase</keyword>
<feature type="compositionally biased region" description="Gly residues" evidence="21">
    <location>
        <begin position="719"/>
        <end position="728"/>
    </location>
</feature>
<dbReference type="PROSITE" id="PS00107">
    <property type="entry name" value="PROTEIN_KINASE_ATP"/>
    <property type="match status" value="1"/>
</dbReference>
<proteinExistence type="inferred from homology"/>
<evidence type="ECO:0000313" key="25">
    <source>
        <dbReference type="EMBL" id="EAZ16221.1"/>
    </source>
</evidence>
<dbReference type="SUPFAM" id="SSF56112">
    <property type="entry name" value="Protein kinase-like (PK-like)"/>
    <property type="match status" value="1"/>
</dbReference>
<keyword evidence="17" id="KW-0325">Glycoprotein</keyword>
<dbReference type="EMBL" id="CM000147">
    <property type="protein sequence ID" value="EAZ16221.1"/>
    <property type="molecule type" value="Genomic_DNA"/>
</dbReference>
<dbReference type="Gene3D" id="3.30.200.20">
    <property type="entry name" value="Phosphorylase Kinase, domain 1"/>
    <property type="match status" value="1"/>
</dbReference>
<dbReference type="Proteomes" id="UP000007752">
    <property type="component" value="Chromosome 10"/>
</dbReference>
<feature type="compositionally biased region" description="Low complexity" evidence="21">
    <location>
        <begin position="735"/>
        <end position="759"/>
    </location>
</feature>